<keyword evidence="3" id="KW-1185">Reference proteome</keyword>
<dbReference type="EMBL" id="CP015079">
    <property type="protein sequence ID" value="ANH39481.1"/>
    <property type="molecule type" value="Genomic_DNA"/>
</dbReference>
<gene>
    <name evidence="2" type="ORF">I601_3073</name>
</gene>
<dbReference type="AlphaFoldDB" id="A0A1A9GPS9"/>
<name>A0A1A9GPS9_9ACTN</name>
<accession>A0A1A9GPS9</accession>
<dbReference type="Proteomes" id="UP000077868">
    <property type="component" value="Chromosome"/>
</dbReference>
<protein>
    <submittedName>
        <fullName evidence="2">Uncharacterized protein</fullName>
    </submittedName>
</protein>
<evidence type="ECO:0000256" key="1">
    <source>
        <dbReference type="SAM" id="MobiDB-lite"/>
    </source>
</evidence>
<dbReference type="OrthoDB" id="4883460at2"/>
<dbReference type="STRING" id="1300347.I601_3073"/>
<dbReference type="PATRIC" id="fig|1300347.3.peg.3067"/>
<evidence type="ECO:0000313" key="2">
    <source>
        <dbReference type="EMBL" id="ANH39481.1"/>
    </source>
</evidence>
<dbReference type="RefSeq" id="WP_068111477.1">
    <property type="nucleotide sequence ID" value="NZ_CP015079.1"/>
</dbReference>
<dbReference type="KEGG" id="ndk:I601_3073"/>
<proteinExistence type="predicted"/>
<organism evidence="2 3">
    <name type="scientific">Nocardioides dokdonensis FR1436</name>
    <dbReference type="NCBI Taxonomy" id="1300347"/>
    <lineage>
        <taxon>Bacteria</taxon>
        <taxon>Bacillati</taxon>
        <taxon>Actinomycetota</taxon>
        <taxon>Actinomycetes</taxon>
        <taxon>Propionibacteriales</taxon>
        <taxon>Nocardioidaceae</taxon>
        <taxon>Nocardioides</taxon>
    </lineage>
</organism>
<feature type="region of interest" description="Disordered" evidence="1">
    <location>
        <begin position="1"/>
        <end position="22"/>
    </location>
</feature>
<reference evidence="2 3" key="1">
    <citation type="submission" date="2016-03" db="EMBL/GenBank/DDBJ databases">
        <title>Complete genome sequence of a soil Actinobacterium, Nocardioides dokdonensis FR1436.</title>
        <authorList>
            <person name="Kwon S.-K."/>
            <person name="Kim K."/>
            <person name="Kim J.F."/>
        </authorList>
    </citation>
    <scope>NUCLEOTIDE SEQUENCE [LARGE SCALE GENOMIC DNA]</scope>
    <source>
        <strain evidence="2 3">FR1436</strain>
    </source>
</reference>
<evidence type="ECO:0000313" key="3">
    <source>
        <dbReference type="Proteomes" id="UP000077868"/>
    </source>
</evidence>
<sequence length="73" mass="7718">MTEQHPANEAPGTGPRPGPRTGMVAVDDVVASIETLDVRPVGEHPRVFEAAHDALRRALDSDPDVAPARPDEG</sequence>